<comment type="caution">
    <text evidence="3">The sequence shown here is derived from an EMBL/GenBank/DDBJ whole genome shotgun (WGS) entry which is preliminary data.</text>
</comment>
<name>A0A429XE87_SIMTE</name>
<organism evidence="3 4">
    <name type="scientific">Siminovitchia terrae</name>
    <name type="common">Bacillus terrae</name>
    <dbReference type="NCBI Taxonomy" id="1914933"/>
    <lineage>
        <taxon>Bacteria</taxon>
        <taxon>Bacillati</taxon>
        <taxon>Bacillota</taxon>
        <taxon>Bacilli</taxon>
        <taxon>Bacillales</taxon>
        <taxon>Bacillaceae</taxon>
        <taxon>Siminovitchia</taxon>
    </lineage>
</organism>
<dbReference type="AlphaFoldDB" id="A0A429XE87"/>
<proteinExistence type="predicted"/>
<gene>
    <name evidence="3" type="ORF">D5F11_002385</name>
</gene>
<dbReference type="EMBL" id="QYTW02000001">
    <property type="protein sequence ID" value="RST61777.1"/>
    <property type="molecule type" value="Genomic_DNA"/>
</dbReference>
<evidence type="ECO:0000259" key="2">
    <source>
        <dbReference type="Pfam" id="PF00589"/>
    </source>
</evidence>
<dbReference type="InterPro" id="IPR011010">
    <property type="entry name" value="DNA_brk_join_enz"/>
</dbReference>
<evidence type="ECO:0000313" key="3">
    <source>
        <dbReference type="EMBL" id="RST61777.1"/>
    </source>
</evidence>
<dbReference type="GO" id="GO:0006310">
    <property type="term" value="P:DNA recombination"/>
    <property type="evidence" value="ECO:0007669"/>
    <property type="project" value="UniProtKB-KW"/>
</dbReference>
<accession>A0A429XE87</accession>
<reference evidence="3 4" key="1">
    <citation type="submission" date="2018-12" db="EMBL/GenBank/DDBJ databases">
        <authorList>
            <person name="Sun L."/>
            <person name="Chen Z."/>
        </authorList>
    </citation>
    <scope>NUCLEOTIDE SEQUENCE [LARGE SCALE GENOMIC DNA]</scope>
    <source>
        <strain evidence="3 4">LMG 29736</strain>
    </source>
</reference>
<dbReference type="OrthoDB" id="9803188at2"/>
<protein>
    <recommendedName>
        <fullName evidence="2">Tyr recombinase domain-containing protein</fullName>
    </recommendedName>
</protein>
<evidence type="ECO:0000313" key="4">
    <source>
        <dbReference type="Proteomes" id="UP000287296"/>
    </source>
</evidence>
<feature type="domain" description="Tyr recombinase" evidence="2">
    <location>
        <begin position="35"/>
        <end position="87"/>
    </location>
</feature>
<dbReference type="GO" id="GO:0015074">
    <property type="term" value="P:DNA integration"/>
    <property type="evidence" value="ECO:0007669"/>
    <property type="project" value="InterPro"/>
</dbReference>
<dbReference type="GO" id="GO:0003677">
    <property type="term" value="F:DNA binding"/>
    <property type="evidence" value="ECO:0007669"/>
    <property type="project" value="InterPro"/>
</dbReference>
<keyword evidence="1" id="KW-0233">DNA recombination</keyword>
<dbReference type="Proteomes" id="UP000287296">
    <property type="component" value="Unassembled WGS sequence"/>
</dbReference>
<evidence type="ECO:0000256" key="1">
    <source>
        <dbReference type="ARBA" id="ARBA00023172"/>
    </source>
</evidence>
<dbReference type="Gene3D" id="1.10.443.10">
    <property type="entry name" value="Intergrase catalytic core"/>
    <property type="match status" value="1"/>
</dbReference>
<dbReference type="InterPro" id="IPR002104">
    <property type="entry name" value="Integrase_catalytic"/>
</dbReference>
<dbReference type="InterPro" id="IPR013762">
    <property type="entry name" value="Integrase-like_cat_sf"/>
</dbReference>
<dbReference type="Pfam" id="PF00589">
    <property type="entry name" value="Phage_integrase"/>
    <property type="match status" value="1"/>
</dbReference>
<dbReference type="SUPFAM" id="SSF56349">
    <property type="entry name" value="DNA breaking-rejoining enzymes"/>
    <property type="match status" value="1"/>
</dbReference>
<sequence length="104" mass="11842">MTKGLSAFLLVQFRWILTKQKVLKDITLSVQSPARLLKLSALNQELPPHSLRSLLAEAGVGLEQIMDRHGHSDDSTTRNVYLHITKEMKKEASQKFTQLMRSLQ</sequence>